<dbReference type="RefSeq" id="WP_011210733.1">
    <property type="nucleotide sequence ID" value="NZ_CAACYE020000001.1"/>
</dbReference>
<geneLocation type="plasmid" evidence="2">
    <name>2</name>
</geneLocation>
<dbReference type="AlphaFoldDB" id="A0A0H5P7R7"/>
<protein>
    <submittedName>
        <fullName evidence="2">Uncharacterized protein</fullName>
    </submittedName>
</protein>
<sequence length="85" mass="8494">MQHTTVRAGLRGTTATLALAAALAGGASVANAEPLRLEPAAPSAVETAPVAEEFTSSGSSTISASVNAKIACTFQRTFSAMPLDC</sequence>
<dbReference type="EMBL" id="LN868939">
    <property type="protein sequence ID" value="CRY83845.1"/>
    <property type="molecule type" value="Genomic_DNA"/>
</dbReference>
<accession>A0A0H5P7R7</accession>
<dbReference type="KEGG" id="nfr:ERS450000_05716"/>
<keyword evidence="1" id="KW-0732">Signal</keyword>
<organism evidence="2 3">
    <name type="scientific">Nocardia farcinica</name>
    <dbReference type="NCBI Taxonomy" id="37329"/>
    <lineage>
        <taxon>Bacteria</taxon>
        <taxon>Bacillati</taxon>
        <taxon>Actinomycetota</taxon>
        <taxon>Actinomycetes</taxon>
        <taxon>Mycobacteriales</taxon>
        <taxon>Nocardiaceae</taxon>
        <taxon>Nocardia</taxon>
    </lineage>
</organism>
<name>A0A0H5P7R7_NOCFR</name>
<dbReference type="GeneID" id="61134833"/>
<keyword evidence="2" id="KW-0614">Plasmid</keyword>
<evidence type="ECO:0000256" key="1">
    <source>
        <dbReference type="SAM" id="SignalP"/>
    </source>
</evidence>
<dbReference type="OMA" id="AKFACVI"/>
<feature type="signal peptide" evidence="1">
    <location>
        <begin position="1"/>
        <end position="32"/>
    </location>
</feature>
<evidence type="ECO:0000313" key="3">
    <source>
        <dbReference type="Proteomes" id="UP000057820"/>
    </source>
</evidence>
<dbReference type="Proteomes" id="UP000057820">
    <property type="component" value="Plasmid 2"/>
</dbReference>
<feature type="chain" id="PRO_5041037926" evidence="1">
    <location>
        <begin position="33"/>
        <end position="85"/>
    </location>
</feature>
<proteinExistence type="predicted"/>
<gene>
    <name evidence="2" type="ORF">ERS450000_05716</name>
</gene>
<evidence type="ECO:0000313" key="2">
    <source>
        <dbReference type="EMBL" id="CRY83845.1"/>
    </source>
</evidence>
<reference evidence="3" key="1">
    <citation type="submission" date="2015-03" db="EMBL/GenBank/DDBJ databases">
        <authorList>
            <consortium name="Pathogen Informatics"/>
        </authorList>
    </citation>
    <scope>NUCLEOTIDE SEQUENCE [LARGE SCALE GENOMIC DNA]</scope>
    <source>
        <strain evidence="3">NCTC11134</strain>
        <plasmid evidence="3">2</plasmid>
    </source>
</reference>